<dbReference type="AlphaFoldDB" id="A0AAN7ABG2"/>
<keyword evidence="2" id="KW-1185">Reference proteome</keyword>
<reference evidence="1" key="2">
    <citation type="submission" date="2023-05" db="EMBL/GenBank/DDBJ databases">
        <authorList>
            <consortium name="Lawrence Berkeley National Laboratory"/>
            <person name="Steindorff A."/>
            <person name="Hensen N."/>
            <person name="Bonometti L."/>
            <person name="Westerberg I."/>
            <person name="Brannstrom I.O."/>
            <person name="Guillou S."/>
            <person name="Cros-Aarteil S."/>
            <person name="Calhoun S."/>
            <person name="Haridas S."/>
            <person name="Kuo A."/>
            <person name="Mondo S."/>
            <person name="Pangilinan J."/>
            <person name="Riley R."/>
            <person name="Labutti K."/>
            <person name="Andreopoulos B."/>
            <person name="Lipzen A."/>
            <person name="Chen C."/>
            <person name="Yanf M."/>
            <person name="Daum C."/>
            <person name="Ng V."/>
            <person name="Clum A."/>
            <person name="Ohm R."/>
            <person name="Martin F."/>
            <person name="Silar P."/>
            <person name="Natvig D."/>
            <person name="Lalanne C."/>
            <person name="Gautier V."/>
            <person name="Ament-Velasquez S.L."/>
            <person name="Kruys A."/>
            <person name="Hutchinson M.I."/>
            <person name="Powell A.J."/>
            <person name="Barry K."/>
            <person name="Miller A.N."/>
            <person name="Grigoriev I.V."/>
            <person name="Debuchy R."/>
            <person name="Gladieux P."/>
            <person name="Thoren M.H."/>
            <person name="Johannesson H."/>
        </authorList>
    </citation>
    <scope>NUCLEOTIDE SEQUENCE</scope>
    <source>
        <strain evidence="1">PSN309</strain>
    </source>
</reference>
<dbReference type="EMBL" id="MU864651">
    <property type="protein sequence ID" value="KAK4182496.1"/>
    <property type="molecule type" value="Genomic_DNA"/>
</dbReference>
<sequence>MAEIQGQWSLYSSSNSLVSIGRDLLHVATSDNVQPLALIACQRFRATLAMSGETCDRIQATVLPKYSKPLIKFALLKIGYVRDDCATYLGESSAGLKFLGLAAALVTTMPAVWDAENAVWEMTDSSAADPASTPSRQQIQDLLNSLAPRLTRSLFTETVIG</sequence>
<dbReference type="Proteomes" id="UP001302126">
    <property type="component" value="Unassembled WGS sequence"/>
</dbReference>
<evidence type="ECO:0000313" key="2">
    <source>
        <dbReference type="Proteomes" id="UP001302126"/>
    </source>
</evidence>
<proteinExistence type="predicted"/>
<name>A0AAN7ABG2_9PEZI</name>
<comment type="caution">
    <text evidence="1">The sequence shown here is derived from an EMBL/GenBank/DDBJ whole genome shotgun (WGS) entry which is preliminary data.</text>
</comment>
<accession>A0AAN7ABG2</accession>
<reference evidence="1" key="1">
    <citation type="journal article" date="2023" name="Mol. Phylogenet. Evol.">
        <title>Genome-scale phylogeny and comparative genomics of the fungal order Sordariales.</title>
        <authorList>
            <person name="Hensen N."/>
            <person name="Bonometti L."/>
            <person name="Westerberg I."/>
            <person name="Brannstrom I.O."/>
            <person name="Guillou S."/>
            <person name="Cros-Aarteil S."/>
            <person name="Calhoun S."/>
            <person name="Haridas S."/>
            <person name="Kuo A."/>
            <person name="Mondo S."/>
            <person name="Pangilinan J."/>
            <person name="Riley R."/>
            <person name="LaButti K."/>
            <person name="Andreopoulos B."/>
            <person name="Lipzen A."/>
            <person name="Chen C."/>
            <person name="Yan M."/>
            <person name="Daum C."/>
            <person name="Ng V."/>
            <person name="Clum A."/>
            <person name="Steindorff A."/>
            <person name="Ohm R.A."/>
            <person name="Martin F."/>
            <person name="Silar P."/>
            <person name="Natvig D.O."/>
            <person name="Lalanne C."/>
            <person name="Gautier V."/>
            <person name="Ament-Velasquez S.L."/>
            <person name="Kruys A."/>
            <person name="Hutchinson M.I."/>
            <person name="Powell A.J."/>
            <person name="Barry K."/>
            <person name="Miller A.N."/>
            <person name="Grigoriev I.V."/>
            <person name="Debuchy R."/>
            <person name="Gladieux P."/>
            <person name="Hiltunen Thoren M."/>
            <person name="Johannesson H."/>
        </authorList>
    </citation>
    <scope>NUCLEOTIDE SEQUENCE</scope>
    <source>
        <strain evidence="1">PSN309</strain>
    </source>
</reference>
<organism evidence="1 2">
    <name type="scientific">Podospora australis</name>
    <dbReference type="NCBI Taxonomy" id="1536484"/>
    <lineage>
        <taxon>Eukaryota</taxon>
        <taxon>Fungi</taxon>
        <taxon>Dikarya</taxon>
        <taxon>Ascomycota</taxon>
        <taxon>Pezizomycotina</taxon>
        <taxon>Sordariomycetes</taxon>
        <taxon>Sordariomycetidae</taxon>
        <taxon>Sordariales</taxon>
        <taxon>Podosporaceae</taxon>
        <taxon>Podospora</taxon>
    </lineage>
</organism>
<evidence type="ECO:0000313" key="1">
    <source>
        <dbReference type="EMBL" id="KAK4182496.1"/>
    </source>
</evidence>
<gene>
    <name evidence="1" type="ORF">QBC35DRAFT_547489</name>
</gene>
<protein>
    <submittedName>
        <fullName evidence="1">Uncharacterized protein</fullName>
    </submittedName>
</protein>